<sequence length="32" mass="3631">LPCGARQLRRNLFPLQMESEEKGHQPPRTAGL</sequence>
<evidence type="ECO:0000313" key="2">
    <source>
        <dbReference type="Proteomes" id="UP000050761"/>
    </source>
</evidence>
<reference evidence="3" key="1">
    <citation type="submission" date="2019-09" db="UniProtKB">
        <authorList>
            <consortium name="WormBaseParasite"/>
        </authorList>
    </citation>
    <scope>IDENTIFICATION</scope>
</reference>
<keyword evidence="2" id="KW-1185">Reference proteome</keyword>
<proteinExistence type="predicted"/>
<organism evidence="2 3">
    <name type="scientific">Heligmosomoides polygyrus</name>
    <name type="common">Parasitic roundworm</name>
    <dbReference type="NCBI Taxonomy" id="6339"/>
    <lineage>
        <taxon>Eukaryota</taxon>
        <taxon>Metazoa</taxon>
        <taxon>Ecdysozoa</taxon>
        <taxon>Nematoda</taxon>
        <taxon>Chromadorea</taxon>
        <taxon>Rhabditida</taxon>
        <taxon>Rhabditina</taxon>
        <taxon>Rhabditomorpha</taxon>
        <taxon>Strongyloidea</taxon>
        <taxon>Heligmosomidae</taxon>
        <taxon>Heligmosomoides</taxon>
    </lineage>
</organism>
<accession>A0A183FMS2</accession>
<dbReference type="Proteomes" id="UP000050761">
    <property type="component" value="Unassembled WGS sequence"/>
</dbReference>
<dbReference type="WBParaSite" id="HPBE_0000872101-mRNA-1">
    <property type="protein sequence ID" value="HPBE_0000872101-mRNA-1"/>
    <property type="gene ID" value="HPBE_0000872101"/>
</dbReference>
<dbReference type="AlphaFoldDB" id="A0A183FMS2"/>
<feature type="region of interest" description="Disordered" evidence="1">
    <location>
        <begin position="1"/>
        <end position="32"/>
    </location>
</feature>
<protein>
    <submittedName>
        <fullName evidence="3">Ghrelin and obestatin prepropeptide</fullName>
    </submittedName>
</protein>
<evidence type="ECO:0000256" key="1">
    <source>
        <dbReference type="SAM" id="MobiDB-lite"/>
    </source>
</evidence>
<name>A0A183FMS2_HELPZ</name>
<evidence type="ECO:0000313" key="3">
    <source>
        <dbReference type="WBParaSite" id="HPBE_0000872101-mRNA-1"/>
    </source>
</evidence>